<sequence>MHLPPLLLAAPLLAASALGESVASSSSSSGSASGSGSGSGAGHAPQRLGKPGSGAAGLGSSSARPFPEDVFAHPPHRLSFDGAPIRNGSAARVVEGEETVASGIPHLFRGPDGAYLCHLPAAQSRAASAPPLSASQLAAERSRALSSGLALLEPLRQQCIYHTLDWFTYEFCHGRSVRQFHALASSALPGRTPVPDPKQDSYVLGRAPATRETTDVAHQRPQGEGGTELMEVVSFSVGEAGRNEDLHGQRYLSQVWGGGTLCAISNEPRSIEVQFHCSRRPGDRISLVKETTTCNYVLIVDTPRLCADSVFAVPEEQVHDIVCRPVVSDTYTSPIASRTAQQLDSGAAAAASSPTVGEAGPSEEADEESGFHTRGDPFSLGGLPDGGGEMWAVDVDEDGQVVMERYDEDFDAPESDFDDQGASSDAEAAGIGGVGDIEVQLLEGDMDPAIRARIQQHINDVAARAAREDAASAQPRSAEERWAMLQEALKEALAKSGIEAVVQERPPPGTTQDRERAMQMARQQEQQQQQKQEARELPRARQGLAAAPAAPAQPVAPPHAQAQQARQAPPPPAPQVQAARPAAPAAAAPPLQQQARAQPQAAAAAAANARLEAAIAAALEATKKLRAGGAAVDGADGGAAGGGGAAAAARGTQARTQESLGERAERFWREKKERERKREEL</sequence>
<dbReference type="GO" id="GO:0030968">
    <property type="term" value="P:endoplasmic reticulum unfolded protein response"/>
    <property type="evidence" value="ECO:0007669"/>
    <property type="project" value="InterPro"/>
</dbReference>
<comment type="similarity">
    <text evidence="2">Belongs to the OS-9 family.</text>
</comment>
<dbReference type="STRING" id="58919.A0A316Z6W5"/>
<evidence type="ECO:0000256" key="8">
    <source>
        <dbReference type="SAM" id="MobiDB-lite"/>
    </source>
</evidence>
<dbReference type="InterPro" id="IPR045149">
    <property type="entry name" value="OS-9-like"/>
</dbReference>
<dbReference type="OrthoDB" id="3366633at2759"/>
<feature type="region of interest" description="Disordered" evidence="8">
    <location>
        <begin position="632"/>
        <end position="681"/>
    </location>
</feature>
<keyword evidence="7" id="KW-1015">Disulfide bond</keyword>
<dbReference type="InterPro" id="IPR044865">
    <property type="entry name" value="MRH_dom"/>
</dbReference>
<dbReference type="GO" id="GO:0005789">
    <property type="term" value="C:endoplasmic reticulum membrane"/>
    <property type="evidence" value="ECO:0007669"/>
    <property type="project" value="UniProtKB-SubCell"/>
</dbReference>
<dbReference type="PANTHER" id="PTHR15414:SF0">
    <property type="entry name" value="ENDOPLASMIC RETICULUM LECTIN 1"/>
    <property type="match status" value="1"/>
</dbReference>
<feature type="compositionally biased region" description="Low complexity" evidence="8">
    <location>
        <begin position="540"/>
        <end position="567"/>
    </location>
</feature>
<feature type="region of interest" description="Disordered" evidence="8">
    <location>
        <begin position="23"/>
        <end position="73"/>
    </location>
</feature>
<dbReference type="SUPFAM" id="SSF50911">
    <property type="entry name" value="Mannose 6-phosphate receptor domain"/>
    <property type="match status" value="1"/>
</dbReference>
<feature type="region of interest" description="Disordered" evidence="8">
    <location>
        <begin position="342"/>
        <end position="391"/>
    </location>
</feature>
<evidence type="ECO:0000256" key="7">
    <source>
        <dbReference type="ARBA" id="ARBA00023157"/>
    </source>
</evidence>
<name>A0A316Z6W5_9BASI</name>
<feature type="region of interest" description="Disordered" evidence="8">
    <location>
        <begin position="411"/>
        <end position="431"/>
    </location>
</feature>
<feature type="compositionally biased region" description="Low complexity" evidence="8">
    <location>
        <begin position="518"/>
        <end position="531"/>
    </location>
</feature>
<feature type="compositionally biased region" description="Low complexity" evidence="8">
    <location>
        <begin position="575"/>
        <end position="599"/>
    </location>
</feature>
<dbReference type="EMBL" id="KZ819298">
    <property type="protein sequence ID" value="PWN96692.1"/>
    <property type="molecule type" value="Genomic_DNA"/>
</dbReference>
<dbReference type="InterPro" id="IPR012913">
    <property type="entry name" value="OS9-like_dom"/>
</dbReference>
<feature type="region of interest" description="Disordered" evidence="8">
    <location>
        <begin position="498"/>
        <end position="599"/>
    </location>
</feature>
<feature type="signal peptide" evidence="9">
    <location>
        <begin position="1"/>
        <end position="19"/>
    </location>
</feature>
<dbReference type="Gene3D" id="2.70.130.10">
    <property type="entry name" value="Mannose-6-phosphate receptor binding domain"/>
    <property type="match status" value="1"/>
</dbReference>
<gene>
    <name evidence="11" type="ORF">FA09DRAFT_331168</name>
</gene>
<accession>A0A316Z6W5</accession>
<dbReference type="Proteomes" id="UP000245946">
    <property type="component" value="Unassembled WGS sequence"/>
</dbReference>
<dbReference type="PANTHER" id="PTHR15414">
    <property type="entry name" value="OS-9-RELATED"/>
    <property type="match status" value="1"/>
</dbReference>
<dbReference type="PROSITE" id="PS51914">
    <property type="entry name" value="MRH"/>
    <property type="match status" value="1"/>
</dbReference>
<evidence type="ECO:0000256" key="3">
    <source>
        <dbReference type="ARBA" id="ARBA00018727"/>
    </source>
</evidence>
<evidence type="ECO:0000256" key="9">
    <source>
        <dbReference type="SAM" id="SignalP"/>
    </source>
</evidence>
<comment type="subcellular location">
    <subcellularLocation>
        <location evidence="1">Endoplasmic reticulum membrane</location>
        <topology evidence="1">Peripheral membrane protein</topology>
        <orientation evidence="1">Lumenal side</orientation>
    </subcellularLocation>
</comment>
<dbReference type="AlphaFoldDB" id="A0A316Z6W5"/>
<evidence type="ECO:0000313" key="11">
    <source>
        <dbReference type="EMBL" id="PWN96692.1"/>
    </source>
</evidence>
<dbReference type="RefSeq" id="XP_025596971.1">
    <property type="nucleotide sequence ID" value="XM_025742898.1"/>
</dbReference>
<evidence type="ECO:0000256" key="5">
    <source>
        <dbReference type="ARBA" id="ARBA00022734"/>
    </source>
</evidence>
<dbReference type="Pfam" id="PF07915">
    <property type="entry name" value="PRKCSH"/>
    <property type="match status" value="1"/>
</dbReference>
<dbReference type="InterPro" id="IPR009011">
    <property type="entry name" value="Man6P_isomerase_rcpt-bd_dom_sf"/>
</dbReference>
<feature type="domain" description="MRH" evidence="10">
    <location>
        <begin position="157"/>
        <end position="308"/>
    </location>
</feature>
<keyword evidence="4 9" id="KW-0732">Signal</keyword>
<feature type="chain" id="PRO_5016272380" description="Protein OS-9 homolog" evidence="9">
    <location>
        <begin position="20"/>
        <end position="681"/>
    </location>
</feature>
<organism evidence="11 12">
    <name type="scientific">Tilletiopsis washingtonensis</name>
    <dbReference type="NCBI Taxonomy" id="58919"/>
    <lineage>
        <taxon>Eukaryota</taxon>
        <taxon>Fungi</taxon>
        <taxon>Dikarya</taxon>
        <taxon>Basidiomycota</taxon>
        <taxon>Ustilaginomycotina</taxon>
        <taxon>Exobasidiomycetes</taxon>
        <taxon>Entylomatales</taxon>
        <taxon>Entylomatales incertae sedis</taxon>
        <taxon>Tilletiopsis</taxon>
    </lineage>
</organism>
<evidence type="ECO:0000256" key="4">
    <source>
        <dbReference type="ARBA" id="ARBA00022729"/>
    </source>
</evidence>
<dbReference type="GO" id="GO:0030970">
    <property type="term" value="P:retrograde protein transport, ER to cytosol"/>
    <property type="evidence" value="ECO:0007669"/>
    <property type="project" value="TreeGrafter"/>
</dbReference>
<dbReference type="GO" id="GO:0030246">
    <property type="term" value="F:carbohydrate binding"/>
    <property type="evidence" value="ECO:0007669"/>
    <property type="project" value="UniProtKB-KW"/>
</dbReference>
<evidence type="ECO:0000256" key="1">
    <source>
        <dbReference type="ARBA" id="ARBA00004367"/>
    </source>
</evidence>
<feature type="compositionally biased region" description="Gly residues" evidence="8">
    <location>
        <begin position="635"/>
        <end position="645"/>
    </location>
</feature>
<protein>
    <recommendedName>
        <fullName evidence="3">Protein OS-9 homolog</fullName>
    </recommendedName>
</protein>
<evidence type="ECO:0000256" key="6">
    <source>
        <dbReference type="ARBA" id="ARBA00022824"/>
    </source>
</evidence>
<proteinExistence type="inferred from homology"/>
<keyword evidence="12" id="KW-1185">Reference proteome</keyword>
<dbReference type="GO" id="GO:0005788">
    <property type="term" value="C:endoplasmic reticulum lumen"/>
    <property type="evidence" value="ECO:0007669"/>
    <property type="project" value="TreeGrafter"/>
</dbReference>
<feature type="compositionally biased region" description="Low complexity" evidence="8">
    <location>
        <begin position="23"/>
        <end position="32"/>
    </location>
</feature>
<evidence type="ECO:0000259" key="10">
    <source>
        <dbReference type="PROSITE" id="PS51914"/>
    </source>
</evidence>
<evidence type="ECO:0000256" key="2">
    <source>
        <dbReference type="ARBA" id="ARBA00009918"/>
    </source>
</evidence>
<feature type="compositionally biased region" description="Basic and acidic residues" evidence="8">
    <location>
        <begin position="660"/>
        <end position="681"/>
    </location>
</feature>
<evidence type="ECO:0000313" key="12">
    <source>
        <dbReference type="Proteomes" id="UP000245946"/>
    </source>
</evidence>
<keyword evidence="6" id="KW-0256">Endoplasmic reticulum</keyword>
<dbReference type="GeneID" id="37270442"/>
<keyword evidence="5" id="KW-0430">Lectin</keyword>
<reference evidence="11 12" key="1">
    <citation type="journal article" date="2018" name="Mol. Biol. Evol.">
        <title>Broad Genomic Sampling Reveals a Smut Pathogenic Ancestry of the Fungal Clade Ustilaginomycotina.</title>
        <authorList>
            <person name="Kijpornyongpan T."/>
            <person name="Mondo S.J."/>
            <person name="Barry K."/>
            <person name="Sandor L."/>
            <person name="Lee J."/>
            <person name="Lipzen A."/>
            <person name="Pangilinan J."/>
            <person name="LaButti K."/>
            <person name="Hainaut M."/>
            <person name="Henrissat B."/>
            <person name="Grigoriev I.V."/>
            <person name="Spatafora J.W."/>
            <person name="Aime M.C."/>
        </authorList>
    </citation>
    <scope>NUCLEOTIDE SEQUENCE [LARGE SCALE GENOMIC DNA]</scope>
    <source>
        <strain evidence="11 12">MCA 4186</strain>
    </source>
</reference>